<dbReference type="Proteomes" id="UP000789739">
    <property type="component" value="Unassembled WGS sequence"/>
</dbReference>
<evidence type="ECO:0000313" key="2">
    <source>
        <dbReference type="Proteomes" id="UP000789739"/>
    </source>
</evidence>
<proteinExistence type="predicted"/>
<keyword evidence="2" id="KW-1185">Reference proteome</keyword>
<comment type="caution">
    <text evidence="1">The sequence shown here is derived from an EMBL/GenBank/DDBJ whole genome shotgun (WGS) entry which is preliminary data.</text>
</comment>
<reference evidence="1" key="1">
    <citation type="submission" date="2021-06" db="EMBL/GenBank/DDBJ databases">
        <authorList>
            <person name="Kallberg Y."/>
            <person name="Tangrot J."/>
            <person name="Rosling A."/>
        </authorList>
    </citation>
    <scope>NUCLEOTIDE SEQUENCE</scope>
    <source>
        <strain evidence="1">BR232B</strain>
    </source>
</reference>
<organism evidence="1 2">
    <name type="scientific">Paraglomus brasilianum</name>
    <dbReference type="NCBI Taxonomy" id="144538"/>
    <lineage>
        <taxon>Eukaryota</taxon>
        <taxon>Fungi</taxon>
        <taxon>Fungi incertae sedis</taxon>
        <taxon>Mucoromycota</taxon>
        <taxon>Glomeromycotina</taxon>
        <taxon>Glomeromycetes</taxon>
        <taxon>Paraglomerales</taxon>
        <taxon>Paraglomeraceae</taxon>
        <taxon>Paraglomus</taxon>
    </lineage>
</organism>
<dbReference type="OrthoDB" id="270318at2759"/>
<dbReference type="EMBL" id="CAJVPI010000081">
    <property type="protein sequence ID" value="CAG8475451.1"/>
    <property type="molecule type" value="Genomic_DNA"/>
</dbReference>
<accession>A0A9N8W604</accession>
<name>A0A9N8W604_9GLOM</name>
<protein>
    <submittedName>
        <fullName evidence="1">8400_t:CDS:1</fullName>
    </submittedName>
</protein>
<evidence type="ECO:0000313" key="1">
    <source>
        <dbReference type="EMBL" id="CAG8475451.1"/>
    </source>
</evidence>
<sequence>MTNYNPPTVYLDGLATELKVEIILHLSNPIPLARCSRAWYATVNSSATKSKWLIGRYGKTHALFHAVKMGEPFINVDVIECLFAQKAHLSRYFIQRLMLGFGKHDSRLIDLKLTHNIRPLDPEQKKSIQNKIRSPWASDLSFDVFFRILNEGHDRFDGNDIPLRGNDMESFYYLSAGPLCINQARKKLRENEKEIEILIQRYKFAPFPPRPNIGNPESHPVNSDDYPPTDGYENVRQLNDIARAILLHPKLVNFWKESGYYEIVDDMNDLVMGSVLSNFNSTLGHFIRELKTLQSVGFRPTNEMMGDALIFFEHRLKDIEVLIDAFVIGRGLNRNTILSICLRELLNPDRNLEQYNLLEFILNRIDNPEEIAYRTLQSYNIGNSVNIHPSRSGSIPQAYTVLKYGPIVYYYMLAKFGVDSRIATYLMSEITAARIWKTKLHESNRSLVLSSASIDTLWQELNTVFNVYYKSGVHFEPRLLSLFQTCPEEAVITCLFEGYLAKLFGYKVEFQPSQVDEILPLQVTPFTHGKRRASDEARMEWWHAIRYCNLNDEMMVIFRRQHKRFLQRVCGTVGTSVSVIKTASTWVKFK</sequence>
<gene>
    <name evidence="1" type="ORF">PBRASI_LOCUS1299</name>
</gene>
<dbReference type="AlphaFoldDB" id="A0A9N8W604"/>